<name>A0A1H2S2K3_THIRO</name>
<accession>A0A1H2S2K3</accession>
<dbReference type="Pfam" id="PF08867">
    <property type="entry name" value="FRG"/>
    <property type="match status" value="1"/>
</dbReference>
<dbReference type="InterPro" id="IPR014966">
    <property type="entry name" value="FRG-dom"/>
</dbReference>
<evidence type="ECO:0000259" key="1">
    <source>
        <dbReference type="SMART" id="SM00901"/>
    </source>
</evidence>
<sequence>MINEQTVKSVAELIDCLNSLPNHYVYRGHANAQWKLESSLERVIGKDWSGESANKFEEFSLTEFQSKFHLYDHENIQPFSKLAWLSIMQHYGVPTRLLDFTASPYVALYFALESYNPQLKWDFAVYALDYSAILDRSIQHIASKDAAFQQTRTTIHQNQDAIFDAVVDRFSYDIAWIAEPQLLNTRLDRQAGSFLLSGNRELQIEGVLEGEIYRGVQMTKLCIPSSLYEGVFVLLRKMNITSKSLYGDLDGLARSIRMSMQVYSV</sequence>
<dbReference type="EMBL" id="FNNZ01000002">
    <property type="protein sequence ID" value="SDW25740.1"/>
    <property type="molecule type" value="Genomic_DNA"/>
</dbReference>
<dbReference type="AlphaFoldDB" id="A0A1H2S2K3"/>
<dbReference type="STRING" id="1058.SAMN05421783_102259"/>
<evidence type="ECO:0000313" key="2">
    <source>
        <dbReference type="EMBL" id="SDW25740.1"/>
    </source>
</evidence>
<evidence type="ECO:0000313" key="3">
    <source>
        <dbReference type="Proteomes" id="UP000198816"/>
    </source>
</evidence>
<gene>
    <name evidence="2" type="ORF">SAMN05421783_102259</name>
</gene>
<reference evidence="3" key="1">
    <citation type="submission" date="2016-10" db="EMBL/GenBank/DDBJ databases">
        <authorList>
            <person name="Varghese N."/>
            <person name="Submissions S."/>
        </authorList>
    </citation>
    <scope>NUCLEOTIDE SEQUENCE [LARGE SCALE GENOMIC DNA]</scope>
    <source>
        <strain evidence="3">DSM 217</strain>
    </source>
</reference>
<dbReference type="RefSeq" id="WP_093028317.1">
    <property type="nucleotide sequence ID" value="NZ_FNNZ01000002.1"/>
</dbReference>
<dbReference type="Proteomes" id="UP000198816">
    <property type="component" value="Unassembled WGS sequence"/>
</dbReference>
<protein>
    <submittedName>
        <fullName evidence="2">FRG domain-containing protein</fullName>
    </submittedName>
</protein>
<dbReference type="OrthoDB" id="9816036at2"/>
<dbReference type="SMART" id="SM00901">
    <property type="entry name" value="FRG"/>
    <property type="match status" value="1"/>
</dbReference>
<feature type="domain" description="FRG" evidence="1">
    <location>
        <begin position="20"/>
        <end position="126"/>
    </location>
</feature>
<organism evidence="2 3">
    <name type="scientific">Thiocapsa roseopersicina</name>
    <dbReference type="NCBI Taxonomy" id="1058"/>
    <lineage>
        <taxon>Bacteria</taxon>
        <taxon>Pseudomonadati</taxon>
        <taxon>Pseudomonadota</taxon>
        <taxon>Gammaproteobacteria</taxon>
        <taxon>Chromatiales</taxon>
        <taxon>Chromatiaceae</taxon>
        <taxon>Thiocapsa</taxon>
    </lineage>
</organism>
<proteinExistence type="predicted"/>
<keyword evidence="3" id="KW-1185">Reference proteome</keyword>